<keyword evidence="2" id="KW-0808">Transferase</keyword>
<dbReference type="CAZy" id="GT4">
    <property type="family name" value="Glycosyltransferase Family 4"/>
</dbReference>
<dbReference type="InterPro" id="IPR001296">
    <property type="entry name" value="Glyco_trans_1"/>
</dbReference>
<dbReference type="Proteomes" id="UP000002736">
    <property type="component" value="Chromosome"/>
</dbReference>
<organism evidence="2 3">
    <name type="scientific">Pectobacterium carotovorum subsp. carotovorum (strain PC1)</name>
    <dbReference type="NCBI Taxonomy" id="561230"/>
    <lineage>
        <taxon>Bacteria</taxon>
        <taxon>Pseudomonadati</taxon>
        <taxon>Pseudomonadota</taxon>
        <taxon>Gammaproteobacteria</taxon>
        <taxon>Enterobacterales</taxon>
        <taxon>Pectobacteriaceae</taxon>
        <taxon>Pectobacterium</taxon>
    </lineage>
</organism>
<gene>
    <name evidence="2" type="ordered locus">PC1_1310</name>
</gene>
<sequence length="351" mass="40056">MKNPQLGILMYDIIFVTHLPAFYKINLYNEIAKNKRILVVFISSGSEIRNDDFIKGEMNFEYKFINEGGFELRQKYASLFHLLKLLRSVQYKKIVIGGWDLIEFWGVAFTSPRAKNAVVIESTRYESVVSGLKGKIKRLFLSRISTAFCSGAPHRELIESLYFPGEIITTYGVGLNNHAMENHVRQDKHTYRGQFLYVGRLAEEKGLDFLLDFFRTHPELSLTIVGDGPQRESLENRASENVLFKGYVNNSELNSIFVEHDIFIFPSTSEPWGLVVEEALAYGLPVICSDKVGCGQDLVEAYKAGIVFHVNDASSLSHAVSEMSERYDEFCSNISLISFDEINRKQIESYY</sequence>
<reference evidence="2 3" key="1">
    <citation type="submission" date="2009-07" db="EMBL/GenBank/DDBJ databases">
        <title>Complete sequence of Pectobacterium carotovorum subsp. carotovorum PC1.</title>
        <authorList>
            <consortium name="US DOE Joint Genome Institute"/>
            <person name="Lucas S."/>
            <person name="Copeland A."/>
            <person name="Lapidus A."/>
            <person name="Glavina del Rio T."/>
            <person name="Tice H."/>
            <person name="Bruce D."/>
            <person name="Goodwin L."/>
            <person name="Pitluck S."/>
            <person name="Munk A.C."/>
            <person name="Brettin T."/>
            <person name="Detter J.C."/>
            <person name="Han C."/>
            <person name="Tapia R."/>
            <person name="Larimer F."/>
            <person name="Land M."/>
            <person name="Hauser L."/>
            <person name="Kyrpides N."/>
            <person name="Mikhailova N."/>
            <person name="Balakrishnan V."/>
            <person name="Glasner J."/>
            <person name="Perna N.T."/>
        </authorList>
    </citation>
    <scope>NUCLEOTIDE SEQUENCE [LARGE SCALE GENOMIC DNA]</scope>
    <source>
        <strain evidence="2 3">PC1</strain>
    </source>
</reference>
<dbReference type="PANTHER" id="PTHR45947:SF3">
    <property type="entry name" value="SULFOQUINOVOSYL TRANSFERASE SQD2"/>
    <property type="match status" value="1"/>
</dbReference>
<dbReference type="KEGG" id="pct:PC1_1310"/>
<dbReference type="Gene3D" id="3.40.50.2000">
    <property type="entry name" value="Glycogen Phosphorylase B"/>
    <property type="match status" value="1"/>
</dbReference>
<evidence type="ECO:0000259" key="1">
    <source>
        <dbReference type="Pfam" id="PF00534"/>
    </source>
</evidence>
<accession>C6DCK7</accession>
<dbReference type="AlphaFoldDB" id="C6DCK7"/>
<feature type="domain" description="Glycosyl transferase family 1" evidence="1">
    <location>
        <begin position="190"/>
        <end position="326"/>
    </location>
</feature>
<dbReference type="SUPFAM" id="SSF53756">
    <property type="entry name" value="UDP-Glycosyltransferase/glycogen phosphorylase"/>
    <property type="match status" value="1"/>
</dbReference>
<protein>
    <submittedName>
        <fullName evidence="2">Glycosyl transferase group 1</fullName>
    </submittedName>
</protein>
<dbReference type="HOGENOM" id="CLU_009583_5_2_6"/>
<dbReference type="GO" id="GO:0016757">
    <property type="term" value="F:glycosyltransferase activity"/>
    <property type="evidence" value="ECO:0007669"/>
    <property type="project" value="InterPro"/>
</dbReference>
<dbReference type="STRING" id="561230.PC1_1310"/>
<evidence type="ECO:0000313" key="2">
    <source>
        <dbReference type="EMBL" id="ACT12357.1"/>
    </source>
</evidence>
<dbReference type="InterPro" id="IPR050194">
    <property type="entry name" value="Glycosyltransferase_grp1"/>
</dbReference>
<dbReference type="Pfam" id="PF00534">
    <property type="entry name" value="Glycos_transf_1"/>
    <property type="match status" value="1"/>
</dbReference>
<evidence type="ECO:0000313" key="3">
    <source>
        <dbReference type="Proteomes" id="UP000002736"/>
    </source>
</evidence>
<proteinExistence type="predicted"/>
<dbReference type="PANTHER" id="PTHR45947">
    <property type="entry name" value="SULFOQUINOVOSYL TRANSFERASE SQD2"/>
    <property type="match status" value="1"/>
</dbReference>
<dbReference type="eggNOG" id="COG0438">
    <property type="taxonomic scope" value="Bacteria"/>
</dbReference>
<dbReference type="EMBL" id="CP001657">
    <property type="protein sequence ID" value="ACT12357.1"/>
    <property type="molecule type" value="Genomic_DNA"/>
</dbReference>
<name>C6DCK7_PECCP</name>